<protein>
    <submittedName>
        <fullName evidence="1">Hexaprenyldihydroxybenzoate methyltransferase</fullName>
    </submittedName>
</protein>
<evidence type="ECO:0000313" key="1">
    <source>
        <dbReference type="EMBL" id="KOB76455.1"/>
    </source>
</evidence>
<dbReference type="AlphaFoldDB" id="A0A0L7LLZ5"/>
<dbReference type="GO" id="GO:0032259">
    <property type="term" value="P:methylation"/>
    <property type="evidence" value="ECO:0007669"/>
    <property type="project" value="UniProtKB-KW"/>
</dbReference>
<sequence>MLCVLKRDAIYLPMKIQLRMLKSPTNFRSNEYKTSTIDVAELKSYTILSHKDISPVNRVPFIIDGVKKNISKEKLNSLEDLKLLDVGCGGGILSESWRGLYTCSFNNAKAPSEVIEHVNNPELFVRSCVQALKPNGRIFFTTPSKTRLSQFLIIWFAENIINNPPKGTHQYEKFISVDDLSILLEKNACQVERTDGFFLNMLTNKWSWTANKMFFYALQAIKQ</sequence>
<organism evidence="1 2">
    <name type="scientific">Operophtera brumata</name>
    <name type="common">Winter moth</name>
    <name type="synonym">Phalaena brumata</name>
    <dbReference type="NCBI Taxonomy" id="104452"/>
    <lineage>
        <taxon>Eukaryota</taxon>
        <taxon>Metazoa</taxon>
        <taxon>Ecdysozoa</taxon>
        <taxon>Arthropoda</taxon>
        <taxon>Hexapoda</taxon>
        <taxon>Insecta</taxon>
        <taxon>Pterygota</taxon>
        <taxon>Neoptera</taxon>
        <taxon>Endopterygota</taxon>
        <taxon>Lepidoptera</taxon>
        <taxon>Glossata</taxon>
        <taxon>Ditrysia</taxon>
        <taxon>Geometroidea</taxon>
        <taxon>Geometridae</taxon>
        <taxon>Larentiinae</taxon>
        <taxon>Operophtera</taxon>
    </lineage>
</organism>
<dbReference type="EMBL" id="JTDY01000618">
    <property type="protein sequence ID" value="KOB76455.1"/>
    <property type="molecule type" value="Genomic_DNA"/>
</dbReference>
<keyword evidence="2" id="KW-1185">Reference proteome</keyword>
<dbReference type="Gene3D" id="3.40.50.150">
    <property type="entry name" value="Vaccinia Virus protein VP39"/>
    <property type="match status" value="1"/>
</dbReference>
<dbReference type="GO" id="GO:0008168">
    <property type="term" value="F:methyltransferase activity"/>
    <property type="evidence" value="ECO:0007669"/>
    <property type="project" value="UniProtKB-KW"/>
</dbReference>
<evidence type="ECO:0000313" key="2">
    <source>
        <dbReference type="Proteomes" id="UP000037510"/>
    </source>
</evidence>
<dbReference type="Proteomes" id="UP000037510">
    <property type="component" value="Unassembled WGS sequence"/>
</dbReference>
<gene>
    <name evidence="1" type="ORF">OBRU01_05711</name>
</gene>
<dbReference type="InterPro" id="IPR029063">
    <property type="entry name" value="SAM-dependent_MTases_sf"/>
</dbReference>
<proteinExistence type="predicted"/>
<keyword evidence="1" id="KW-0808">Transferase</keyword>
<keyword evidence="1" id="KW-0489">Methyltransferase</keyword>
<reference evidence="1 2" key="1">
    <citation type="journal article" date="2015" name="Genome Biol. Evol.">
        <title>The genome of winter moth (Operophtera brumata) provides a genomic perspective on sexual dimorphism and phenology.</title>
        <authorList>
            <person name="Derks M.F."/>
            <person name="Smit S."/>
            <person name="Salis L."/>
            <person name="Schijlen E."/>
            <person name="Bossers A."/>
            <person name="Mateman C."/>
            <person name="Pijl A.S."/>
            <person name="de Ridder D."/>
            <person name="Groenen M.A."/>
            <person name="Visser M.E."/>
            <person name="Megens H.J."/>
        </authorList>
    </citation>
    <scope>NUCLEOTIDE SEQUENCE [LARGE SCALE GENOMIC DNA]</scope>
    <source>
        <strain evidence="1">WM2013NL</strain>
        <tissue evidence="1">Head and thorax</tissue>
    </source>
</reference>
<dbReference type="SUPFAM" id="SSF53335">
    <property type="entry name" value="S-adenosyl-L-methionine-dependent methyltransferases"/>
    <property type="match status" value="1"/>
</dbReference>
<accession>A0A0L7LLZ5</accession>
<comment type="caution">
    <text evidence="1">The sequence shown here is derived from an EMBL/GenBank/DDBJ whole genome shotgun (WGS) entry which is preliminary data.</text>
</comment>
<dbReference type="STRING" id="104452.A0A0L7LLZ5"/>
<name>A0A0L7LLZ5_OPEBR</name>